<dbReference type="eggNOG" id="ENOG502Z8F4">
    <property type="taxonomic scope" value="Bacteria"/>
</dbReference>
<keyword evidence="1" id="KW-0812">Transmembrane</keyword>
<keyword evidence="1" id="KW-1133">Transmembrane helix</keyword>
<evidence type="ECO:0000313" key="2">
    <source>
        <dbReference type="EMBL" id="ERM80223.1"/>
    </source>
</evidence>
<dbReference type="AlphaFoldDB" id="U5BQN6"/>
<gene>
    <name evidence="2" type="ORF">P872_14245</name>
</gene>
<keyword evidence="1" id="KW-0472">Membrane</keyword>
<keyword evidence="3" id="KW-1185">Reference proteome</keyword>
<dbReference type="Proteomes" id="UP000016843">
    <property type="component" value="Unassembled WGS sequence"/>
</dbReference>
<protein>
    <recommendedName>
        <fullName evidence="4">DUF4230 domain-containing protein</fullName>
    </recommendedName>
</protein>
<evidence type="ECO:0000256" key="1">
    <source>
        <dbReference type="SAM" id="Phobius"/>
    </source>
</evidence>
<dbReference type="Pfam" id="PF14014">
    <property type="entry name" value="DUF4230"/>
    <property type="match status" value="1"/>
</dbReference>
<name>U5BQN6_9BACT</name>
<comment type="caution">
    <text evidence="2">The sequence shown here is derived from an EMBL/GenBank/DDBJ whole genome shotgun (WGS) entry which is preliminary data.</text>
</comment>
<feature type="transmembrane region" description="Helical" evidence="1">
    <location>
        <begin position="12"/>
        <end position="34"/>
    </location>
</feature>
<sequence>MGTGIVKDPQKTMVRFVFGFMIALGLSLTVFLWMNNKESKDEIKSSSAMIQQRIENVGKLIVTEGYFSEVFTFKNSKRFYLDMFSSEKKALVVANAKATVEYDLRQMTFELDEANKTLTVTNIPEPVINIYPDIEYYDVKQEYLNKFEAKDYNKVKESVMIRFRAMIDKSSLKENANERLQSELFDLFFFTKSMGWTLIIQNKVIEDRDQLNELNR</sequence>
<evidence type="ECO:0000313" key="3">
    <source>
        <dbReference type="Proteomes" id="UP000016843"/>
    </source>
</evidence>
<dbReference type="PATRIC" id="fig|1123057.7.peg.4968"/>
<dbReference type="RefSeq" id="WP_019598984.1">
    <property type="nucleotide sequence ID" value="NZ_AWXR01000131.1"/>
</dbReference>
<dbReference type="EMBL" id="AWXR01000131">
    <property type="protein sequence ID" value="ERM80223.1"/>
    <property type="molecule type" value="Genomic_DNA"/>
</dbReference>
<evidence type="ECO:0008006" key="4">
    <source>
        <dbReference type="Google" id="ProtNLM"/>
    </source>
</evidence>
<dbReference type="InterPro" id="IPR025324">
    <property type="entry name" value="DUF4230"/>
</dbReference>
<organism evidence="2 3">
    <name type="scientific">Rhodonellum psychrophilum GCM71 = DSM 17998</name>
    <dbReference type="NCBI Taxonomy" id="1123057"/>
    <lineage>
        <taxon>Bacteria</taxon>
        <taxon>Pseudomonadati</taxon>
        <taxon>Bacteroidota</taxon>
        <taxon>Cytophagia</taxon>
        <taxon>Cytophagales</taxon>
        <taxon>Cytophagaceae</taxon>
        <taxon>Rhodonellum</taxon>
    </lineage>
</organism>
<accession>U5BQN6</accession>
<proteinExistence type="predicted"/>
<reference evidence="2 3" key="1">
    <citation type="journal article" date="2013" name="Genome Announc.">
        <title>Draft Genome Sequence of the Psychrophilic and Alkaliphilic Rhodonellum psychrophilum Strain GCM71T.</title>
        <authorList>
            <person name="Hauptmann A.L."/>
            <person name="Glaring M.A."/>
            <person name="Hallin P.F."/>
            <person name="Prieme A."/>
            <person name="Stougaard P."/>
        </authorList>
    </citation>
    <scope>NUCLEOTIDE SEQUENCE [LARGE SCALE GENOMIC DNA]</scope>
    <source>
        <strain evidence="2 3">GCM71</strain>
    </source>
</reference>